<evidence type="ECO:0000313" key="3">
    <source>
        <dbReference type="EMBL" id="KGP89992.1"/>
    </source>
</evidence>
<proteinExistence type="predicted"/>
<evidence type="ECO:0000256" key="1">
    <source>
        <dbReference type="SAM" id="Coils"/>
    </source>
</evidence>
<protein>
    <submittedName>
        <fullName evidence="3">Uncharacterized protein</fullName>
    </submittedName>
</protein>
<keyword evidence="4" id="KW-1185">Reference proteome</keyword>
<gene>
    <name evidence="3" type="ORF">N780_07760</name>
</gene>
<evidence type="ECO:0000313" key="4">
    <source>
        <dbReference type="Proteomes" id="UP000030153"/>
    </source>
</evidence>
<dbReference type="Proteomes" id="UP000030153">
    <property type="component" value="Unassembled WGS sequence"/>
</dbReference>
<feature type="compositionally biased region" description="Polar residues" evidence="2">
    <location>
        <begin position="1"/>
        <end position="11"/>
    </location>
</feature>
<evidence type="ECO:0000256" key="2">
    <source>
        <dbReference type="SAM" id="MobiDB-lite"/>
    </source>
</evidence>
<dbReference type="RefSeq" id="WP_036787040.1">
    <property type="nucleotide sequence ID" value="NZ_AVBG01000018.1"/>
</dbReference>
<reference evidence="3 4" key="1">
    <citation type="submission" date="2013-08" db="EMBL/GenBank/DDBJ databases">
        <title>Genome of Pontibacillus chungwhensis.</title>
        <authorList>
            <person name="Wang Q."/>
            <person name="Wang G."/>
        </authorList>
    </citation>
    <scope>NUCLEOTIDE SEQUENCE [LARGE SCALE GENOMIC DNA]</scope>
    <source>
        <strain evidence="3 4">BH030062</strain>
    </source>
</reference>
<feature type="region of interest" description="Disordered" evidence="2">
    <location>
        <begin position="1"/>
        <end position="20"/>
    </location>
</feature>
<keyword evidence="1" id="KW-0175">Coiled coil</keyword>
<sequence>MNKKPGNTNMPSKGIPTHEQIETTRCSKDIADTKNALSNELNLSEDALVFQQIAFYYEQQLDDLGGQQIQLTEAITHIRDNLELIEKQIGAINDALRINNETSILESTQQQKVEITNQIERLGTSLINVIKQESENMAQFMITALEQLTARVEEQSRDSQVLVQSTTQKKENLEIASTKYEESNMNIEDLYKEIILAGNELKKHNETFLEMKEAIKEQSQQLIEILTESNQKREQKKATRQLPIHQKIYKGNM</sequence>
<dbReference type="AlphaFoldDB" id="A0A0A2UNZ1"/>
<organism evidence="3 4">
    <name type="scientific">Pontibacillus chungwhensis BH030062</name>
    <dbReference type="NCBI Taxonomy" id="1385513"/>
    <lineage>
        <taxon>Bacteria</taxon>
        <taxon>Bacillati</taxon>
        <taxon>Bacillota</taxon>
        <taxon>Bacilli</taxon>
        <taxon>Bacillales</taxon>
        <taxon>Bacillaceae</taxon>
        <taxon>Pontibacillus</taxon>
    </lineage>
</organism>
<accession>A0A0A2UNZ1</accession>
<comment type="caution">
    <text evidence="3">The sequence shown here is derived from an EMBL/GenBank/DDBJ whole genome shotgun (WGS) entry which is preliminary data.</text>
</comment>
<feature type="coiled-coil region" evidence="1">
    <location>
        <begin position="173"/>
        <end position="221"/>
    </location>
</feature>
<dbReference type="EMBL" id="AVBG01000018">
    <property type="protein sequence ID" value="KGP89992.1"/>
    <property type="molecule type" value="Genomic_DNA"/>
</dbReference>
<name>A0A0A2UNZ1_9BACI</name>